<dbReference type="OrthoDB" id="7375296at2"/>
<keyword evidence="1" id="KW-0175">Coiled coil</keyword>
<keyword evidence="3" id="KW-0472">Membrane</keyword>
<dbReference type="Pfam" id="PF10112">
    <property type="entry name" value="Halogen_Hydrol"/>
    <property type="match status" value="1"/>
</dbReference>
<proteinExistence type="predicted"/>
<dbReference type="AlphaFoldDB" id="A0A1H2U4N0"/>
<organism evidence="4 5">
    <name type="scientific">Roseicitreum antarcticum</name>
    <dbReference type="NCBI Taxonomy" id="564137"/>
    <lineage>
        <taxon>Bacteria</taxon>
        <taxon>Pseudomonadati</taxon>
        <taxon>Pseudomonadota</taxon>
        <taxon>Alphaproteobacteria</taxon>
        <taxon>Rhodobacterales</taxon>
        <taxon>Paracoccaceae</taxon>
        <taxon>Roseicitreum</taxon>
    </lineage>
</organism>
<dbReference type="Proteomes" id="UP000198539">
    <property type="component" value="Unassembled WGS sequence"/>
</dbReference>
<keyword evidence="3" id="KW-0812">Transmembrane</keyword>
<dbReference type="EMBL" id="FNOM01000002">
    <property type="protein sequence ID" value="SDW51135.1"/>
    <property type="molecule type" value="Genomic_DNA"/>
</dbReference>
<gene>
    <name evidence="4" type="ORF">SAMN04488238_102278</name>
</gene>
<dbReference type="InterPro" id="IPR018770">
    <property type="entry name" value="ChloroindolylP_hydrolase"/>
</dbReference>
<evidence type="ECO:0000313" key="4">
    <source>
        <dbReference type="EMBL" id="SDW51135.1"/>
    </source>
</evidence>
<evidence type="ECO:0000256" key="1">
    <source>
        <dbReference type="SAM" id="Coils"/>
    </source>
</evidence>
<protein>
    <submittedName>
        <fullName evidence="4">5-bromo-4-chloroindolyl phosphate hydrolysis protein</fullName>
    </submittedName>
</protein>
<dbReference type="STRING" id="564137.SAMN04488238_102278"/>
<evidence type="ECO:0000256" key="3">
    <source>
        <dbReference type="SAM" id="Phobius"/>
    </source>
</evidence>
<sequence>MAKRYGGKHSPGAAGADSRGKAAPLPAKRLHPVGARVNFLFIVPLAFVLRGFFSDTMGLALNLSAFGVLMLAAWLTRDGVIAHAAYDDRQIARRPAIPRKIFGAVLTGAGLGVAALASGSLVSAAIFAVIGAVLHGIAFGPDPLRDKGMEGVDQFQNDRVTRAVEEAENHLTDMADAIRRAKDRALVARIEAFSSNVRQLFRAIEDDPRRLSGARRYLGVYLVGARDATLKFADLYARTRDTDARADYVALLDDLEANFNHRRQTLLTDDRQALDIEMEVLRERLQREGLRPDEL</sequence>
<name>A0A1H2U4N0_9RHOB</name>
<feature type="transmembrane region" description="Helical" evidence="3">
    <location>
        <begin position="59"/>
        <end position="76"/>
    </location>
</feature>
<reference evidence="4 5" key="1">
    <citation type="submission" date="2016-10" db="EMBL/GenBank/DDBJ databases">
        <authorList>
            <person name="de Groot N.N."/>
        </authorList>
    </citation>
    <scope>NUCLEOTIDE SEQUENCE [LARGE SCALE GENOMIC DNA]</scope>
    <source>
        <strain evidence="4 5">CGMCC 1.8894</strain>
    </source>
</reference>
<dbReference type="RefSeq" id="WP_092885875.1">
    <property type="nucleotide sequence ID" value="NZ_CP061498.1"/>
</dbReference>
<feature type="transmembrane region" description="Helical" evidence="3">
    <location>
        <begin position="97"/>
        <end position="115"/>
    </location>
</feature>
<keyword evidence="5" id="KW-1185">Reference proteome</keyword>
<keyword evidence="3" id="KW-1133">Transmembrane helix</keyword>
<feature type="transmembrane region" description="Helical" evidence="3">
    <location>
        <begin position="33"/>
        <end position="53"/>
    </location>
</feature>
<feature type="coiled-coil region" evidence="1">
    <location>
        <begin position="157"/>
        <end position="184"/>
    </location>
</feature>
<evidence type="ECO:0000313" key="5">
    <source>
        <dbReference type="Proteomes" id="UP000198539"/>
    </source>
</evidence>
<evidence type="ECO:0000256" key="2">
    <source>
        <dbReference type="SAM" id="MobiDB-lite"/>
    </source>
</evidence>
<accession>A0A1H2U4N0</accession>
<feature type="region of interest" description="Disordered" evidence="2">
    <location>
        <begin position="1"/>
        <end position="20"/>
    </location>
</feature>